<gene>
    <name evidence="2" type="ORF">BV898_08773</name>
</gene>
<feature type="transmembrane region" description="Helical" evidence="1">
    <location>
        <begin position="140"/>
        <end position="157"/>
    </location>
</feature>
<feature type="transmembrane region" description="Helical" evidence="1">
    <location>
        <begin position="77"/>
        <end position="104"/>
    </location>
</feature>
<feature type="transmembrane region" description="Helical" evidence="1">
    <location>
        <begin position="389"/>
        <end position="408"/>
    </location>
</feature>
<dbReference type="Proteomes" id="UP000192578">
    <property type="component" value="Unassembled WGS sequence"/>
</dbReference>
<proteinExistence type="predicted"/>
<keyword evidence="3" id="KW-1185">Reference proteome</keyword>
<feature type="transmembrane region" description="Helical" evidence="1">
    <location>
        <begin position="208"/>
        <end position="228"/>
    </location>
</feature>
<feature type="transmembrane region" description="Helical" evidence="1">
    <location>
        <begin position="41"/>
        <end position="65"/>
    </location>
</feature>
<keyword evidence="1" id="KW-1133">Transmembrane helix</keyword>
<sequence>MAKTPEQRPFNFAPWPTLFLRLFGLISTIHHDKFIRIIFRLVAHIHLVGAVAAVMILVIRVIAFMTFPATYHGSSRILVMFALAPGLTKYIRSTSIILLFIFYGSAYHRLLSRMTTIFHSSDVEGRNVCYRRWRRHSTTLAVLSVILQLLEHFSIRLQELMHYLANRLTQTVPKNITIKHENEEIVQQKVIWAGFYFQVVSFFLSQQVLILVVISGLALTSLITSYNLSIDKLRGQIQSCVFDKHVLLVQLEKLQKQLSQTLLLNGDLAACFGLILYCAFGLDQVTVMGTVADAVVSIRPDPTLWVTRCCGVLIFSCYSTVFLWPLVQAHEEANKTEFKLYRLAVATWREFPSELSNSKIYELPQTLYTSCEVNQVVVKGGGLLYFTRNLLFGTVSFAVSFGALAYGVA</sequence>
<keyword evidence="1" id="KW-0472">Membrane</keyword>
<evidence type="ECO:0000256" key="1">
    <source>
        <dbReference type="SAM" id="Phobius"/>
    </source>
</evidence>
<protein>
    <recommendedName>
        <fullName evidence="4">Gustatory receptor</fullName>
    </recommendedName>
</protein>
<name>A0A1W0WPC6_HYPEX</name>
<evidence type="ECO:0008006" key="4">
    <source>
        <dbReference type="Google" id="ProtNLM"/>
    </source>
</evidence>
<dbReference type="EMBL" id="MTYJ01000066">
    <property type="protein sequence ID" value="OQV17054.1"/>
    <property type="molecule type" value="Genomic_DNA"/>
</dbReference>
<dbReference type="AlphaFoldDB" id="A0A1W0WPC6"/>
<feature type="transmembrane region" description="Helical" evidence="1">
    <location>
        <begin position="302"/>
        <end position="327"/>
    </location>
</feature>
<accession>A0A1W0WPC6</accession>
<evidence type="ECO:0000313" key="2">
    <source>
        <dbReference type="EMBL" id="OQV17054.1"/>
    </source>
</evidence>
<keyword evidence="1" id="KW-0812">Transmembrane</keyword>
<evidence type="ECO:0000313" key="3">
    <source>
        <dbReference type="Proteomes" id="UP000192578"/>
    </source>
</evidence>
<organism evidence="2 3">
    <name type="scientific">Hypsibius exemplaris</name>
    <name type="common">Freshwater tardigrade</name>
    <dbReference type="NCBI Taxonomy" id="2072580"/>
    <lineage>
        <taxon>Eukaryota</taxon>
        <taxon>Metazoa</taxon>
        <taxon>Ecdysozoa</taxon>
        <taxon>Tardigrada</taxon>
        <taxon>Eutardigrada</taxon>
        <taxon>Parachela</taxon>
        <taxon>Hypsibioidea</taxon>
        <taxon>Hypsibiidae</taxon>
        <taxon>Hypsibius</taxon>
    </lineage>
</organism>
<comment type="caution">
    <text evidence="2">The sequence shown here is derived from an EMBL/GenBank/DDBJ whole genome shotgun (WGS) entry which is preliminary data.</text>
</comment>
<reference evidence="3" key="1">
    <citation type="submission" date="2017-01" db="EMBL/GenBank/DDBJ databases">
        <title>Comparative genomics of anhydrobiosis in the tardigrade Hypsibius dujardini.</title>
        <authorList>
            <person name="Yoshida Y."/>
            <person name="Koutsovoulos G."/>
            <person name="Laetsch D."/>
            <person name="Stevens L."/>
            <person name="Kumar S."/>
            <person name="Horikawa D."/>
            <person name="Ishino K."/>
            <person name="Komine S."/>
            <person name="Tomita M."/>
            <person name="Blaxter M."/>
            <person name="Arakawa K."/>
        </authorList>
    </citation>
    <scope>NUCLEOTIDE SEQUENCE [LARGE SCALE GENOMIC DNA]</scope>
    <source>
        <strain evidence="3">Z151</strain>
    </source>
</reference>
<feature type="transmembrane region" description="Helical" evidence="1">
    <location>
        <begin position="262"/>
        <end position="282"/>
    </location>
</feature>